<keyword evidence="3" id="KW-1185">Reference proteome</keyword>
<dbReference type="RefSeq" id="WP_168522938.1">
    <property type="nucleotide sequence ID" value="NZ_JAAXLS010000066.1"/>
</dbReference>
<accession>A0ABX1JGP3</accession>
<dbReference type="Pfam" id="PF14024">
    <property type="entry name" value="DUF4240"/>
    <property type="match status" value="1"/>
</dbReference>
<dbReference type="InterPro" id="IPR025334">
    <property type="entry name" value="DUF4240"/>
</dbReference>
<name>A0ABX1JGP3_9PSEU</name>
<reference evidence="2 3" key="1">
    <citation type="submission" date="2020-04" db="EMBL/GenBank/DDBJ databases">
        <title>Novel species.</title>
        <authorList>
            <person name="Teo W.F.A."/>
            <person name="Lipun K."/>
            <person name="Srisuk N."/>
            <person name="Duangmal K."/>
        </authorList>
    </citation>
    <scope>NUCLEOTIDE SEQUENCE [LARGE SCALE GENOMIC DNA]</scope>
    <source>
        <strain evidence="2 3">K13G38</strain>
    </source>
</reference>
<gene>
    <name evidence="2" type="ORF">HFP15_38645</name>
</gene>
<organism evidence="2 3">
    <name type="scientific">Amycolatopsis acididurans</name>
    <dbReference type="NCBI Taxonomy" id="2724524"/>
    <lineage>
        <taxon>Bacteria</taxon>
        <taxon>Bacillati</taxon>
        <taxon>Actinomycetota</taxon>
        <taxon>Actinomycetes</taxon>
        <taxon>Pseudonocardiales</taxon>
        <taxon>Pseudonocardiaceae</taxon>
        <taxon>Amycolatopsis</taxon>
    </lineage>
</organism>
<proteinExistence type="predicted"/>
<comment type="caution">
    <text evidence="2">The sequence shown here is derived from an EMBL/GenBank/DDBJ whole genome shotgun (WGS) entry which is preliminary data.</text>
</comment>
<evidence type="ECO:0000313" key="3">
    <source>
        <dbReference type="Proteomes" id="UP000715441"/>
    </source>
</evidence>
<dbReference type="Proteomes" id="UP000715441">
    <property type="component" value="Unassembled WGS sequence"/>
</dbReference>
<protein>
    <submittedName>
        <fullName evidence="2">DUF4240 domain-containing protein</fullName>
    </submittedName>
</protein>
<sequence length="200" mass="22597">MNERRFWRLVRRAHTAERDETAPIIALLLGLLHQEAAPDVIRFHRRLAEVHRRAYRWDLWTAFRIVLGEVDAALFSDAVSWLILRGKRTFRRTLVDPDFLASLPVERVDLAAAGRLLGLAHERLTPSHDPDADLLLIQQAISEALRVPRSSPVPPGELPSMDGESLRARYPRLCGRYPLDGIAAPVQVAPGRRRDVVSDA</sequence>
<dbReference type="EMBL" id="JAAXLS010000066">
    <property type="protein sequence ID" value="NKQ58778.1"/>
    <property type="molecule type" value="Genomic_DNA"/>
</dbReference>
<evidence type="ECO:0000313" key="2">
    <source>
        <dbReference type="EMBL" id="NKQ58778.1"/>
    </source>
</evidence>
<feature type="domain" description="DUF4240" evidence="1">
    <location>
        <begin position="1"/>
        <end position="107"/>
    </location>
</feature>
<evidence type="ECO:0000259" key="1">
    <source>
        <dbReference type="Pfam" id="PF14024"/>
    </source>
</evidence>